<dbReference type="RefSeq" id="WP_076347358.1">
    <property type="nucleotide sequence ID" value="NZ_CP019082.1"/>
</dbReference>
<dbReference type="Pfam" id="PF03729">
    <property type="entry name" value="DUF308"/>
    <property type="match status" value="1"/>
</dbReference>
<dbReference type="PANTHER" id="PTHR34989:SF1">
    <property type="entry name" value="PROTEIN HDED"/>
    <property type="match status" value="1"/>
</dbReference>
<organism evidence="2 3">
    <name type="scientific">Paludisphaera borealis</name>
    <dbReference type="NCBI Taxonomy" id="1387353"/>
    <lineage>
        <taxon>Bacteria</taxon>
        <taxon>Pseudomonadati</taxon>
        <taxon>Planctomycetota</taxon>
        <taxon>Planctomycetia</taxon>
        <taxon>Isosphaerales</taxon>
        <taxon>Isosphaeraceae</taxon>
        <taxon>Paludisphaera</taxon>
    </lineage>
</organism>
<keyword evidence="1" id="KW-0472">Membrane</keyword>
<dbReference type="PANTHER" id="PTHR34989">
    <property type="entry name" value="PROTEIN HDED"/>
    <property type="match status" value="1"/>
</dbReference>
<dbReference type="GO" id="GO:0005886">
    <property type="term" value="C:plasma membrane"/>
    <property type="evidence" value="ECO:0007669"/>
    <property type="project" value="TreeGrafter"/>
</dbReference>
<reference evidence="3" key="1">
    <citation type="submission" date="2016-12" db="EMBL/GenBank/DDBJ databases">
        <title>Comparative genomics of four Isosphaeraceae planctomycetes: a common pool of plasmids and glycoside hydrolase genes.</title>
        <authorList>
            <person name="Ivanova A."/>
        </authorList>
    </citation>
    <scope>NUCLEOTIDE SEQUENCE [LARGE SCALE GENOMIC DNA]</scope>
    <source>
        <strain evidence="3">PX4</strain>
    </source>
</reference>
<feature type="transmembrane region" description="Helical" evidence="1">
    <location>
        <begin position="27"/>
        <end position="50"/>
    </location>
</feature>
<dbReference type="InterPro" id="IPR005325">
    <property type="entry name" value="DUF308_memb"/>
</dbReference>
<evidence type="ECO:0000313" key="3">
    <source>
        <dbReference type="Proteomes" id="UP000186309"/>
    </source>
</evidence>
<keyword evidence="3" id="KW-1185">Reference proteome</keyword>
<dbReference type="KEGG" id="pbor:BSF38_03286"/>
<evidence type="ECO:0008006" key="4">
    <source>
        <dbReference type="Google" id="ProtNLM"/>
    </source>
</evidence>
<proteinExistence type="predicted"/>
<evidence type="ECO:0000313" key="2">
    <source>
        <dbReference type="EMBL" id="APW61758.1"/>
    </source>
</evidence>
<feature type="transmembrane region" description="Helical" evidence="1">
    <location>
        <begin position="56"/>
        <end position="76"/>
    </location>
</feature>
<dbReference type="EMBL" id="CP019082">
    <property type="protein sequence ID" value="APW61758.1"/>
    <property type="molecule type" value="Genomic_DNA"/>
</dbReference>
<dbReference type="OrthoDB" id="9815400at2"/>
<keyword evidence="1" id="KW-1133">Transmembrane helix</keyword>
<protein>
    <recommendedName>
        <fullName evidence="4">Acid-resistance membrane protein</fullName>
    </recommendedName>
</protein>
<sequence length="210" mass="23093">MSTGVIVDKAAFRRNLRHELEAIRGRWIWLVILGIAMVVFGTLAIGAPLIASVATAFTLGVLLLMGGAAQLVGAFWTRDWSGFFLVLMMGVLYIVVGLLMLNRPIEALEAMTLLVACGLMVGGLFRAIGSISYQFPQWGWVFVGGLIELALGIMIWMQWPAASLWVIGLFVGIDMIFSGWTWIMLGLRLRHLGSHLHHRHDATMVPPAHA</sequence>
<feature type="transmembrane region" description="Helical" evidence="1">
    <location>
        <begin position="83"/>
        <end position="101"/>
    </location>
</feature>
<name>A0A1U7CS76_9BACT</name>
<dbReference type="Proteomes" id="UP000186309">
    <property type="component" value="Chromosome"/>
</dbReference>
<dbReference type="AlphaFoldDB" id="A0A1U7CS76"/>
<evidence type="ECO:0000256" key="1">
    <source>
        <dbReference type="SAM" id="Phobius"/>
    </source>
</evidence>
<dbReference type="STRING" id="1387353.BSF38_03286"/>
<feature type="transmembrane region" description="Helical" evidence="1">
    <location>
        <begin position="165"/>
        <end position="187"/>
    </location>
</feature>
<feature type="transmembrane region" description="Helical" evidence="1">
    <location>
        <begin position="140"/>
        <end position="159"/>
    </location>
</feature>
<dbReference type="InterPro" id="IPR052712">
    <property type="entry name" value="Acid_resist_chaperone_HdeD"/>
</dbReference>
<accession>A0A1U7CS76</accession>
<feature type="transmembrane region" description="Helical" evidence="1">
    <location>
        <begin position="107"/>
        <end position="128"/>
    </location>
</feature>
<keyword evidence="1" id="KW-0812">Transmembrane</keyword>
<gene>
    <name evidence="2" type="ORF">BSF38_03286</name>
</gene>